<reference evidence="3" key="3">
    <citation type="submission" date="2024-02" db="UniProtKB">
        <authorList>
            <consortium name="WormBaseParasite"/>
        </authorList>
    </citation>
    <scope>IDENTIFICATION</scope>
    <source>
        <strain evidence="3">pt0022</strain>
    </source>
</reference>
<dbReference type="AlphaFoldDB" id="A0AAF5Q2P7"/>
<name>A0AAF5Q2P7_WUCBA</name>
<dbReference type="WBParaSite" id="mrna-Wban_09653">
    <property type="protein sequence ID" value="mrna-Wban_09653"/>
    <property type="gene ID" value="Wban_09653"/>
</dbReference>
<proteinExistence type="predicted"/>
<evidence type="ECO:0000256" key="1">
    <source>
        <dbReference type="SAM" id="SignalP"/>
    </source>
</evidence>
<reference evidence="2" key="2">
    <citation type="journal article" date="2016" name="Mol. Ecol.">
        <title>Population genomics of the filarial nematode parasite Wuchereria bancrofti from mosquitoes.</title>
        <authorList>
            <person name="Small S.T."/>
            <person name="Reimer L.J."/>
            <person name="Tisch D.J."/>
            <person name="King C.L."/>
            <person name="Christensen B.M."/>
            <person name="Siba P.M."/>
            <person name="Kazura J.W."/>
            <person name="Serre D."/>
            <person name="Zimmerman P.A."/>
        </authorList>
    </citation>
    <scope>NUCLEOTIDE SEQUENCE</scope>
    <source>
        <strain evidence="2">pt0022</strain>
    </source>
</reference>
<evidence type="ECO:0000313" key="3">
    <source>
        <dbReference type="WBParaSite" id="mrna-Wban_09653"/>
    </source>
</evidence>
<accession>A0AAF5Q2P7</accession>
<reference evidence="2" key="1">
    <citation type="submission" date="2015-03" db="EMBL/GenBank/DDBJ databases">
        <title>Wuchereria bancrofti Genome Sequencing Papua New Guinea Strain.</title>
        <authorList>
            <person name="Small S.T."/>
            <person name="Serre D."/>
            <person name="Zimmerman P.A."/>
        </authorList>
    </citation>
    <scope>NUCLEOTIDE SEQUENCE [LARGE SCALE GENOMIC DNA]</scope>
    <source>
        <strain evidence="2">pt0022</strain>
    </source>
</reference>
<feature type="chain" id="PRO_5042001967" evidence="1">
    <location>
        <begin position="17"/>
        <end position="104"/>
    </location>
</feature>
<protein>
    <submittedName>
        <fullName evidence="3">Uncharacterized protein</fullName>
    </submittedName>
</protein>
<sequence>MKLILFLLLSTKTVDIDILTECMKSKRQAKINKWKEKKKIESMTPRFRSTYASIKCLLLILLLIGNRLITVKLYHQHLFIKRDEYHYKMASTSFGNIRVARQVP</sequence>
<organism evidence="2 3">
    <name type="scientific">Wuchereria bancrofti</name>
    <dbReference type="NCBI Taxonomy" id="6293"/>
    <lineage>
        <taxon>Eukaryota</taxon>
        <taxon>Metazoa</taxon>
        <taxon>Ecdysozoa</taxon>
        <taxon>Nematoda</taxon>
        <taxon>Chromadorea</taxon>
        <taxon>Rhabditida</taxon>
        <taxon>Spirurina</taxon>
        <taxon>Spiruromorpha</taxon>
        <taxon>Filarioidea</taxon>
        <taxon>Onchocercidae</taxon>
        <taxon>Wuchereria</taxon>
    </lineage>
</organism>
<feature type="signal peptide" evidence="1">
    <location>
        <begin position="1"/>
        <end position="16"/>
    </location>
</feature>
<keyword evidence="1" id="KW-0732">Signal</keyword>
<evidence type="ECO:0000313" key="2">
    <source>
        <dbReference type="Proteomes" id="UP000093561"/>
    </source>
</evidence>
<dbReference type="Proteomes" id="UP000093561">
    <property type="component" value="Unassembled WGS sequence"/>
</dbReference>